<evidence type="ECO:0000256" key="4">
    <source>
        <dbReference type="ARBA" id="ARBA00022692"/>
    </source>
</evidence>
<dbReference type="InterPro" id="IPR013525">
    <property type="entry name" value="ABC2_TM"/>
</dbReference>
<feature type="transmembrane region" description="Helical" evidence="12">
    <location>
        <begin position="1943"/>
        <end position="1963"/>
    </location>
</feature>
<feature type="coiled-coil region" evidence="10">
    <location>
        <begin position="775"/>
        <end position="811"/>
    </location>
</feature>
<dbReference type="FunFam" id="3.40.50.300:FF:000059">
    <property type="entry name" value="ABC transporter G family member 40"/>
    <property type="match status" value="1"/>
</dbReference>
<dbReference type="InterPro" id="IPR027417">
    <property type="entry name" value="P-loop_NTPase"/>
</dbReference>
<dbReference type="Pfam" id="PF01061">
    <property type="entry name" value="ABC2_membrane"/>
    <property type="match status" value="2"/>
</dbReference>
<evidence type="ECO:0000256" key="5">
    <source>
        <dbReference type="ARBA" id="ARBA00022737"/>
    </source>
</evidence>
<protein>
    <recommendedName>
        <fullName evidence="13">ABC transporter domain-containing protein</fullName>
    </recommendedName>
</protein>
<evidence type="ECO:0000256" key="3">
    <source>
        <dbReference type="ARBA" id="ARBA00022448"/>
    </source>
</evidence>
<dbReference type="GO" id="GO:0016020">
    <property type="term" value="C:membrane"/>
    <property type="evidence" value="ECO:0007669"/>
    <property type="project" value="UniProtKB-SubCell"/>
</dbReference>
<feature type="transmembrane region" description="Helical" evidence="12">
    <location>
        <begin position="1437"/>
        <end position="1458"/>
    </location>
</feature>
<keyword evidence="7" id="KW-0067">ATP-binding</keyword>
<reference evidence="14" key="1">
    <citation type="submission" date="2022-08" db="EMBL/GenBank/DDBJ databases">
        <authorList>
            <person name="Gutierrez-Valencia J."/>
        </authorList>
    </citation>
    <scope>NUCLEOTIDE SEQUENCE</scope>
</reference>
<keyword evidence="4 12" id="KW-0812">Transmembrane</keyword>
<keyword evidence="6" id="KW-0547">Nucleotide-binding</keyword>
<dbReference type="InterPro" id="IPR029481">
    <property type="entry name" value="ABC_trans_N"/>
</dbReference>
<evidence type="ECO:0000256" key="7">
    <source>
        <dbReference type="ARBA" id="ARBA00022840"/>
    </source>
</evidence>
<keyword evidence="10" id="KW-0175">Coiled coil</keyword>
<feature type="domain" description="ABC transporter" evidence="13">
    <location>
        <begin position="1068"/>
        <end position="1341"/>
    </location>
</feature>
<dbReference type="InterPro" id="IPR034001">
    <property type="entry name" value="ABCG_PDR_1"/>
</dbReference>
<dbReference type="InterPro" id="IPR013581">
    <property type="entry name" value="PDR_assoc"/>
</dbReference>
<comment type="similarity">
    <text evidence="2">Belongs to the ABC transporter superfamily. ABCG family. PDR (TC 3.A.1.205) subfamily.</text>
</comment>
<dbReference type="PANTHER" id="PTHR48040">
    <property type="entry name" value="PLEIOTROPIC DRUG RESISTANCE PROTEIN 1-LIKE ISOFORM X1"/>
    <property type="match status" value="1"/>
</dbReference>
<dbReference type="PANTHER" id="PTHR48040:SF60">
    <property type="entry name" value="ABC TRANSPORTER DOMAIN-CONTAINING PROTEIN"/>
    <property type="match status" value="1"/>
</dbReference>
<dbReference type="FunFam" id="3.40.50.300:FF:000179">
    <property type="entry name" value="ABC transporter G family member 34"/>
    <property type="match status" value="1"/>
</dbReference>
<evidence type="ECO:0000259" key="13">
    <source>
        <dbReference type="PROSITE" id="PS50893"/>
    </source>
</evidence>
<sequence>MSPCTRSGSVLGSGKVRSREIGGKIRKLGQSDRRVSWRLSELKADKVGASGIGLNQRNRTAIMPSGEIRRGTRVIGMVKGADSVRVLRSGRRLSPRSGERQVRRVKDDEEDKSLHHSIKKYPHKCKENGATNDDKLKRKASESVVHISEIEAPRRVKRARMAVKKVKKVKKAASKSDKVAVIEDRVALIDRRFGIVYARKRKRGSIEKQESSGNKLFGIQFSRRQARKKGADCVVEVQTCAFVAVVQNSGTVAASLLASILRHIKNVGVDLSELAGFLFSEPLNCTFASNGIRFLKDPSGASSGICNFFDSVTSVPSFDLDFSVIPSWFMEMHLNWVLRVSRVPSNKPAEECDEMMSEDEDEIDQLFLSVKTPQIELASGADVSENRPMLTPSVRHSRLTVKSTQPRNGHYSRGVRKSRSSRRRRARNPSLLGVQAANGLMVTGSLGSRKKSRPLSSVVSKYKLRNALPASSVTECPKEASSAAVEGKNCTTDKSGCSADLLVIESDRCYKVKGATIAIESSDSRKSVIVVKKDGETKLSFLPQKYMKTSSVNRVTHNVLWSGNENWKLEFPSRQDWSNFKELYKECENLNVPPTATTVKAIPVPGVREVPGYESNCSGVFSRPDAYISVTTDEVARALEKRSANYDMDSEDERWLKECSPESVKAAGRPQLLSEDKFELMIDVFEKASYCTSDEVIDEKAALSLVADLAGQEVAQTVYGYWLKKRKQKRVPLLRVFQIHQVKKPPVVGKLVIRKRRSFKRQGGQCGKGKQLGLLQAMAVEHDALEERNAMLKLEEANNSAKRSIELAIEKRRRAQLLMENASLLCYKATMALRIAEALSSFDSAEVANTEMFDVGSSNGSQGNAGHGVLNCLQLQHRRRTTLIVPDCLPLYQSAPCCNFAMAGIASDKLGSSRSMGSTSLRSRGSLRDAAGEFEFQRSTTEDDEDELKWAAIERLPTYERLRKAILKHAAGDGDGGGGGEVGLQEIDVGKLGGTERKVLIESLLKVAEEDNEKLLRRIRHRTDVVGIKIPTVEIRFEGLSVEGDGYVGTRALPTLLNFVVNTVQGILGLCRVFPTKKRVVRILHNISGIVKPSRMTLLLGPPGSGKTTLLKALSGKLDKNLRVSGRVTYCGHEFHEFVPQRTCAYISQQECHIGEMTVRETLEFSGRCLGVGTKYDLLAELSRREKDAGIKPDLDVDAFMKATSISGQKNHLVVDYVLKLLGLDICADIIVGNDMIRGISGGQKKRVTTGEMLVGPTKVYLMDEISTGLDSSTTYQIVRFMKQMVHIMDVTMIISLLQPAPETYELFDDVILVSENQIIYQGPRENVLDFFENVGFKCPERKGVADFLQEVTSKNDQAQYWSRIDEPYRYISVPDFVTFFNSFSTGKELADELAMPYDKSSVHPAALVKERYGISNKNLLKACFQRELLLMKRNSFLYIFKTAQLTIMSIICMTVFFRTEMKAGHLGDGNKFYGALFYCLINIMFNGVAELTLTTHRLPAFYKQRDSLLYPAWAFALPIWVLRIPISFGESFIWIALTYYTIGFAPSADRFFKQFLAFVCINQMAQGLFRSIGAVARSKIVAPAIGMFTLLVVFILGGFIIAKDDIQPWLIWGYYISPMMYGQNAIVINEFLDERWSDPNPDHRIPEATVGKALLKMRGMFVENKWYWISIGALIGFSVVYNLCFVLALTYLNRKTTLMDVLAGRKTGGYTEGIINISGYPKNQRTFARISGYCEQNDIHSPRITVYESLLHSAWLRLPKSVNKKDRMMFIEEVMELVELVLLRNSIVGLPGVNGLSTEQRKRLTIAVELVANPSIIFMDEPTSGLDARAAAIVMRTVRNTVDTGRTVVCTIHQPSIDIFESFDELLLMKRGGQVIYAGTLGHHSHKMVEYFEVFSLDLSSGRRDKRLLPIVSVERTILYREKAAGMYSEVAYAVAQVSIEAVYIAVQTFFYSVILFLMIGYPWHLGNFLWFYFFIFMCFLYFNLYGMMLIALTPSYQIAAIAMTFFFTTWNLFNGFLILRTDIPIWWRWYYWASPVAWTIYGMFASQLGNVDSLVEVAGQGNMPVKQFLKQSFGFEYDFLGAVAAAHIGFVLLFLFVFAYSIKFLNFQKR</sequence>
<dbReference type="InterPro" id="IPR019542">
    <property type="entry name" value="Enhancer_polycomb-like_N"/>
</dbReference>
<feature type="region of interest" description="Disordered" evidence="11">
    <location>
        <begin position="380"/>
        <end position="432"/>
    </location>
</feature>
<evidence type="ECO:0000256" key="12">
    <source>
        <dbReference type="SAM" id="Phobius"/>
    </source>
</evidence>
<keyword evidence="9 12" id="KW-0472">Membrane</keyword>
<evidence type="ECO:0000256" key="9">
    <source>
        <dbReference type="ARBA" id="ARBA00023136"/>
    </source>
</evidence>
<evidence type="ECO:0000313" key="14">
    <source>
        <dbReference type="EMBL" id="CAI0442446.1"/>
    </source>
</evidence>
<dbReference type="GO" id="GO:0005524">
    <property type="term" value="F:ATP binding"/>
    <property type="evidence" value="ECO:0007669"/>
    <property type="project" value="UniProtKB-KW"/>
</dbReference>
<dbReference type="GO" id="GO:0016887">
    <property type="term" value="F:ATP hydrolysis activity"/>
    <property type="evidence" value="ECO:0007669"/>
    <property type="project" value="InterPro"/>
</dbReference>
<dbReference type="PROSITE" id="PS50893">
    <property type="entry name" value="ABC_TRANSPORTER_2"/>
    <property type="match status" value="2"/>
</dbReference>
<feature type="transmembrane region" description="Helical" evidence="12">
    <location>
        <begin position="2031"/>
        <end position="2050"/>
    </location>
</feature>
<dbReference type="CDD" id="cd03233">
    <property type="entry name" value="ABCG_PDR_domain1"/>
    <property type="match status" value="1"/>
</dbReference>
<evidence type="ECO:0000256" key="6">
    <source>
        <dbReference type="ARBA" id="ARBA00022741"/>
    </source>
</evidence>
<dbReference type="Gene3D" id="3.40.50.300">
    <property type="entry name" value="P-loop containing nucleotide triphosphate hydrolases"/>
    <property type="match status" value="2"/>
</dbReference>
<feature type="transmembrane region" description="Helical" evidence="12">
    <location>
        <begin position="1970"/>
        <end position="1994"/>
    </location>
</feature>
<evidence type="ECO:0000256" key="10">
    <source>
        <dbReference type="SAM" id="Coils"/>
    </source>
</evidence>
<feature type="transmembrane region" description="Helical" evidence="12">
    <location>
        <begin position="1508"/>
        <end position="1527"/>
    </location>
</feature>
<accession>A0AAV0M7F6</accession>
<dbReference type="InterPro" id="IPR003439">
    <property type="entry name" value="ABC_transporter-like_ATP-bd"/>
</dbReference>
<dbReference type="Proteomes" id="UP001154282">
    <property type="component" value="Unassembled WGS sequence"/>
</dbReference>
<dbReference type="Pfam" id="PF10513">
    <property type="entry name" value="EPL1"/>
    <property type="match status" value="1"/>
</dbReference>
<name>A0AAV0M7F6_9ROSI</name>
<feature type="transmembrane region" description="Helical" evidence="12">
    <location>
        <begin position="1581"/>
        <end position="1603"/>
    </location>
</feature>
<feature type="region of interest" description="Disordered" evidence="11">
    <location>
        <begin position="91"/>
        <end position="116"/>
    </location>
</feature>
<feature type="compositionally biased region" description="Basic residues" evidence="11">
    <location>
        <begin position="413"/>
        <end position="427"/>
    </location>
</feature>
<gene>
    <name evidence="14" type="ORF">LITE_LOCUS27260</name>
</gene>
<feature type="transmembrane region" description="Helical" evidence="12">
    <location>
        <begin position="2000"/>
        <end position="2019"/>
    </location>
</feature>
<evidence type="ECO:0000313" key="15">
    <source>
        <dbReference type="Proteomes" id="UP001154282"/>
    </source>
</evidence>
<dbReference type="EMBL" id="CAMGYJ010000007">
    <property type="protein sequence ID" value="CAI0442446.1"/>
    <property type="molecule type" value="Genomic_DNA"/>
</dbReference>
<dbReference type="SUPFAM" id="SSF52540">
    <property type="entry name" value="P-loop containing nucleoside triphosphate hydrolases"/>
    <property type="match status" value="2"/>
</dbReference>
<dbReference type="Pfam" id="PF14510">
    <property type="entry name" value="ABC_trans_N"/>
    <property type="match status" value="1"/>
</dbReference>
<organism evidence="14 15">
    <name type="scientific">Linum tenue</name>
    <dbReference type="NCBI Taxonomy" id="586396"/>
    <lineage>
        <taxon>Eukaryota</taxon>
        <taxon>Viridiplantae</taxon>
        <taxon>Streptophyta</taxon>
        <taxon>Embryophyta</taxon>
        <taxon>Tracheophyta</taxon>
        <taxon>Spermatophyta</taxon>
        <taxon>Magnoliopsida</taxon>
        <taxon>eudicotyledons</taxon>
        <taxon>Gunneridae</taxon>
        <taxon>Pentapetalae</taxon>
        <taxon>rosids</taxon>
        <taxon>fabids</taxon>
        <taxon>Malpighiales</taxon>
        <taxon>Linaceae</taxon>
        <taxon>Linum</taxon>
    </lineage>
</organism>
<proteinExistence type="inferred from homology"/>
<keyword evidence="15" id="KW-1185">Reference proteome</keyword>
<dbReference type="Pfam" id="PF08370">
    <property type="entry name" value="PDR_assoc"/>
    <property type="match status" value="1"/>
</dbReference>
<feature type="transmembrane region" description="Helical" evidence="12">
    <location>
        <begin position="2081"/>
        <end position="2104"/>
    </location>
</feature>
<keyword evidence="5" id="KW-0677">Repeat</keyword>
<keyword evidence="3" id="KW-0813">Transport</keyword>
<evidence type="ECO:0000256" key="2">
    <source>
        <dbReference type="ARBA" id="ARBA00006012"/>
    </source>
</evidence>
<dbReference type="InterPro" id="IPR003593">
    <property type="entry name" value="AAA+_ATPase"/>
</dbReference>
<dbReference type="GO" id="GO:0140359">
    <property type="term" value="F:ABC-type transporter activity"/>
    <property type="evidence" value="ECO:0007669"/>
    <property type="project" value="InterPro"/>
</dbReference>
<dbReference type="SMART" id="SM00382">
    <property type="entry name" value="AAA"/>
    <property type="match status" value="2"/>
</dbReference>
<evidence type="ECO:0000256" key="1">
    <source>
        <dbReference type="ARBA" id="ARBA00004141"/>
    </source>
</evidence>
<keyword evidence="8 12" id="KW-1133">Transmembrane helix</keyword>
<feature type="transmembrane region" description="Helical" evidence="12">
    <location>
        <begin position="1473"/>
        <end position="1496"/>
    </location>
</feature>
<evidence type="ECO:0000256" key="11">
    <source>
        <dbReference type="SAM" id="MobiDB-lite"/>
    </source>
</evidence>
<comment type="caution">
    <text evidence="14">The sequence shown here is derived from an EMBL/GenBank/DDBJ whole genome shotgun (WGS) entry which is preliminary data.</text>
</comment>
<evidence type="ECO:0000256" key="8">
    <source>
        <dbReference type="ARBA" id="ARBA00022989"/>
    </source>
</evidence>
<dbReference type="Pfam" id="PF00005">
    <property type="entry name" value="ABC_tran"/>
    <property type="match status" value="2"/>
</dbReference>
<feature type="compositionally biased region" description="Basic and acidic residues" evidence="11">
    <location>
        <begin position="97"/>
        <end position="107"/>
    </location>
</feature>
<feature type="transmembrane region" description="Helical" evidence="12">
    <location>
        <begin position="1667"/>
        <end position="1693"/>
    </location>
</feature>
<comment type="subcellular location">
    <subcellularLocation>
        <location evidence="1">Membrane</location>
        <topology evidence="1">Multi-pass membrane protein</topology>
    </subcellularLocation>
</comment>
<feature type="domain" description="ABC transporter" evidence="13">
    <location>
        <begin position="1656"/>
        <end position="1898"/>
    </location>
</feature>